<keyword evidence="2" id="KW-0812">Transmembrane</keyword>
<organism evidence="7 8">
    <name type="scientific">Macrolepiota fuliginosa MF-IS2</name>
    <dbReference type="NCBI Taxonomy" id="1400762"/>
    <lineage>
        <taxon>Eukaryota</taxon>
        <taxon>Fungi</taxon>
        <taxon>Dikarya</taxon>
        <taxon>Basidiomycota</taxon>
        <taxon>Agaricomycotina</taxon>
        <taxon>Agaricomycetes</taxon>
        <taxon>Agaricomycetidae</taxon>
        <taxon>Agaricales</taxon>
        <taxon>Agaricineae</taxon>
        <taxon>Agaricaceae</taxon>
        <taxon>Macrolepiota</taxon>
    </lineage>
</organism>
<evidence type="ECO:0000256" key="4">
    <source>
        <dbReference type="ARBA" id="ARBA00023136"/>
    </source>
</evidence>
<dbReference type="PANTHER" id="PTHR12265:SF30">
    <property type="entry name" value="TRANSMEMBRANE PROTEIN 53"/>
    <property type="match status" value="1"/>
</dbReference>
<name>A0A9P5XG64_9AGAR</name>
<dbReference type="GO" id="GO:0031965">
    <property type="term" value="C:nuclear membrane"/>
    <property type="evidence" value="ECO:0007669"/>
    <property type="project" value="UniProtKB-SubCell"/>
</dbReference>
<keyword evidence="3" id="KW-1133">Transmembrane helix</keyword>
<keyword evidence="8" id="KW-1185">Reference proteome</keyword>
<evidence type="ECO:0000256" key="5">
    <source>
        <dbReference type="ARBA" id="ARBA00023242"/>
    </source>
</evidence>
<dbReference type="PANTHER" id="PTHR12265">
    <property type="entry name" value="TRANSMEMBRANE PROTEIN 53"/>
    <property type="match status" value="1"/>
</dbReference>
<dbReference type="Proteomes" id="UP000807342">
    <property type="component" value="Unassembled WGS sequence"/>
</dbReference>
<evidence type="ECO:0000256" key="2">
    <source>
        <dbReference type="ARBA" id="ARBA00022692"/>
    </source>
</evidence>
<comment type="caution">
    <text evidence="7">The sequence shown here is derived from an EMBL/GenBank/DDBJ whole genome shotgun (WGS) entry which is preliminary data.</text>
</comment>
<sequence>MGAKLLHLQKYTSSYQKRYPNTTIILVRSEAAFFWSTEHAQRKDLVPVVEILEATGSITSTRRKNQVPTLEPSSLLPKHRVLVHAFSNGGCCQLATLSKILSESQIASSSTGTTGAIVLDSCPGTSSLSSAQRAFASAVSHPLMRILARILITLLYCFELIMRHVFRKRSIIQRMKHRLNDPQILPWTGKNTPRLYIYSEGDDLVAASAVEEHIADAREKGLNVQAEKYGKESRHVAHARTDPGRYWGAIGRIWEEALELEERNA</sequence>
<dbReference type="EMBL" id="MU151121">
    <property type="protein sequence ID" value="KAF9449759.1"/>
    <property type="molecule type" value="Genomic_DNA"/>
</dbReference>
<reference evidence="7" key="1">
    <citation type="submission" date="2020-11" db="EMBL/GenBank/DDBJ databases">
        <authorList>
            <consortium name="DOE Joint Genome Institute"/>
            <person name="Ahrendt S."/>
            <person name="Riley R."/>
            <person name="Andreopoulos W."/>
            <person name="Labutti K."/>
            <person name="Pangilinan J."/>
            <person name="Ruiz-Duenas F.J."/>
            <person name="Barrasa J.M."/>
            <person name="Sanchez-Garcia M."/>
            <person name="Camarero S."/>
            <person name="Miyauchi S."/>
            <person name="Serrano A."/>
            <person name="Linde D."/>
            <person name="Babiker R."/>
            <person name="Drula E."/>
            <person name="Ayuso-Fernandez I."/>
            <person name="Pacheco R."/>
            <person name="Padilla G."/>
            <person name="Ferreira P."/>
            <person name="Barriuso J."/>
            <person name="Kellner H."/>
            <person name="Castanera R."/>
            <person name="Alfaro M."/>
            <person name="Ramirez L."/>
            <person name="Pisabarro A.G."/>
            <person name="Kuo A."/>
            <person name="Tritt A."/>
            <person name="Lipzen A."/>
            <person name="He G."/>
            <person name="Yan M."/>
            <person name="Ng V."/>
            <person name="Cullen D."/>
            <person name="Martin F."/>
            <person name="Rosso M.-N."/>
            <person name="Henrissat B."/>
            <person name="Hibbett D."/>
            <person name="Martinez A.T."/>
            <person name="Grigoriev I.V."/>
        </authorList>
    </citation>
    <scope>NUCLEOTIDE SEQUENCE</scope>
    <source>
        <strain evidence="7">MF-IS2</strain>
    </source>
</reference>
<comment type="subcellular location">
    <subcellularLocation>
        <location evidence="6">Endomembrane system</location>
        <topology evidence="6">Single-pass membrane protein</topology>
    </subcellularLocation>
    <subcellularLocation>
        <location evidence="1">Nucleus membrane</location>
    </subcellularLocation>
</comment>
<dbReference type="OrthoDB" id="77878at2759"/>
<evidence type="ECO:0000256" key="3">
    <source>
        <dbReference type="ARBA" id="ARBA00022989"/>
    </source>
</evidence>
<keyword evidence="5" id="KW-0539">Nucleus</keyword>
<keyword evidence="4" id="KW-0472">Membrane</keyword>
<evidence type="ECO:0000256" key="6">
    <source>
        <dbReference type="ARBA" id="ARBA00037847"/>
    </source>
</evidence>
<accession>A0A9P5XG64</accession>
<gene>
    <name evidence="7" type="ORF">P691DRAFT_702658</name>
</gene>
<dbReference type="AlphaFoldDB" id="A0A9P5XG64"/>
<evidence type="ECO:0008006" key="9">
    <source>
        <dbReference type="Google" id="ProtNLM"/>
    </source>
</evidence>
<dbReference type="InterPro" id="IPR008547">
    <property type="entry name" value="DUF829_TMEM53"/>
</dbReference>
<dbReference type="Pfam" id="PF05705">
    <property type="entry name" value="DUF829"/>
    <property type="match status" value="1"/>
</dbReference>
<evidence type="ECO:0000313" key="7">
    <source>
        <dbReference type="EMBL" id="KAF9449759.1"/>
    </source>
</evidence>
<proteinExistence type="predicted"/>
<evidence type="ECO:0000256" key="1">
    <source>
        <dbReference type="ARBA" id="ARBA00004126"/>
    </source>
</evidence>
<protein>
    <recommendedName>
        <fullName evidence="9">Indole-diterpene biosynthesis protein PaxU</fullName>
    </recommendedName>
</protein>
<evidence type="ECO:0000313" key="8">
    <source>
        <dbReference type="Proteomes" id="UP000807342"/>
    </source>
</evidence>